<comment type="subcellular location">
    <subcellularLocation>
        <location evidence="1">Cell membrane</location>
        <topology evidence="1">Multi-pass membrane protein</topology>
    </subcellularLocation>
</comment>
<name>A0A0D8BBJ0_9ACTN</name>
<feature type="transmembrane region" description="Helical" evidence="8">
    <location>
        <begin position="435"/>
        <end position="454"/>
    </location>
</feature>
<dbReference type="RefSeq" id="WP_044887500.1">
    <property type="nucleotide sequence ID" value="NZ_JYFN01000053.1"/>
</dbReference>
<evidence type="ECO:0000256" key="6">
    <source>
        <dbReference type="ARBA" id="ARBA00023136"/>
    </source>
</evidence>
<feature type="region of interest" description="Disordered" evidence="7">
    <location>
        <begin position="495"/>
        <end position="531"/>
    </location>
</feature>
<evidence type="ECO:0000313" key="11">
    <source>
        <dbReference type="Proteomes" id="UP000032545"/>
    </source>
</evidence>
<feature type="transmembrane region" description="Helical" evidence="8">
    <location>
        <begin position="332"/>
        <end position="351"/>
    </location>
</feature>
<protein>
    <submittedName>
        <fullName evidence="10">Drug resistance transporter, EmrB/QacA subfamily</fullName>
    </submittedName>
</protein>
<dbReference type="AlphaFoldDB" id="A0A0D8BBJ0"/>
<feature type="transmembrane region" description="Helical" evidence="8">
    <location>
        <begin position="357"/>
        <end position="383"/>
    </location>
</feature>
<feature type="transmembrane region" description="Helical" evidence="8">
    <location>
        <begin position="404"/>
        <end position="423"/>
    </location>
</feature>
<feature type="transmembrane region" description="Helical" evidence="8">
    <location>
        <begin position="76"/>
        <end position="101"/>
    </location>
</feature>
<dbReference type="PRINTS" id="PR01036">
    <property type="entry name" value="TCRTETB"/>
</dbReference>
<dbReference type="PANTHER" id="PTHR42718:SF42">
    <property type="entry name" value="EXPORT PROTEIN"/>
    <property type="match status" value="1"/>
</dbReference>
<dbReference type="CDD" id="cd17321">
    <property type="entry name" value="MFS_MMR_MDR_like"/>
    <property type="match status" value="1"/>
</dbReference>
<feature type="transmembrane region" description="Helical" evidence="8">
    <location>
        <begin position="164"/>
        <end position="184"/>
    </location>
</feature>
<dbReference type="InterPro" id="IPR036259">
    <property type="entry name" value="MFS_trans_sf"/>
</dbReference>
<keyword evidence="6 8" id="KW-0472">Membrane</keyword>
<proteinExistence type="predicted"/>
<dbReference type="PANTHER" id="PTHR42718">
    <property type="entry name" value="MAJOR FACILITATOR SUPERFAMILY MULTIDRUG TRANSPORTER MFSC"/>
    <property type="match status" value="1"/>
</dbReference>
<feature type="transmembrane region" description="Helical" evidence="8">
    <location>
        <begin position="266"/>
        <end position="290"/>
    </location>
</feature>
<sequence>MPRRPSTAWTLVVTSLAAFMVSLDNLVVTTALPRIREDLGAGLEGLEWTVNAYTLPFAVLLLTGAALGDRLGRRRVFLAGLAVFTLGSAGAALAPSIGVLITARAVQGVGAAFVLPLTLTLLAAAVPEERRGAALGIWGAMTGLAVAVGPLIGGAVTEGASWQWIFWVNVPIGLVALPVGLRALTESRVRSSRLDLTGAALISAGLLGVTFGLVRGEGHGWTSTPVLGALVLGGLGIAAFVAWELRVARRGGTPMLPMGLFRVRGFAAVNATALLFSMGMFGSIFLLAQALQNVYGYSPLQAGVRTLPWTAMPLLIAPLAGPVSDRIGGRPLLVGGLALNAAGLAWIALVLTTHMSYSALIGPFILSGVGMALFFVPIATVALGVVPARMQGIASGTNNALRELGGVLGIAVLSSVFTARGGYDTPAAFVDGTRPALWLGVIAVALALLCALSIPRRGGLAAGTADEASEDAGPAETAQPAAGVGSGAAIGATDLPASADGGSGGAGRRVPVAQATAAGATTRVTTARTTT</sequence>
<evidence type="ECO:0000313" key="10">
    <source>
        <dbReference type="EMBL" id="KJE20722.1"/>
    </source>
</evidence>
<feature type="transmembrane region" description="Helical" evidence="8">
    <location>
        <begin position="48"/>
        <end position="67"/>
    </location>
</feature>
<evidence type="ECO:0000259" key="9">
    <source>
        <dbReference type="PROSITE" id="PS50850"/>
    </source>
</evidence>
<gene>
    <name evidence="10" type="ORF">FF36_05004</name>
</gene>
<feature type="transmembrane region" description="Helical" evidence="8">
    <location>
        <begin position="196"/>
        <end position="214"/>
    </location>
</feature>
<feature type="transmembrane region" description="Helical" evidence="8">
    <location>
        <begin position="133"/>
        <end position="152"/>
    </location>
</feature>
<dbReference type="InterPro" id="IPR011701">
    <property type="entry name" value="MFS"/>
</dbReference>
<comment type="caution">
    <text evidence="10">The sequence shown here is derived from an EMBL/GenBank/DDBJ whole genome shotgun (WGS) entry which is preliminary data.</text>
</comment>
<dbReference type="InterPro" id="IPR020846">
    <property type="entry name" value="MFS_dom"/>
</dbReference>
<dbReference type="Gene3D" id="1.20.1720.10">
    <property type="entry name" value="Multidrug resistance protein D"/>
    <property type="match status" value="1"/>
</dbReference>
<dbReference type="SUPFAM" id="SSF103473">
    <property type="entry name" value="MFS general substrate transporter"/>
    <property type="match status" value="1"/>
</dbReference>
<feature type="compositionally biased region" description="Low complexity" evidence="7">
    <location>
        <begin position="508"/>
        <end position="531"/>
    </location>
</feature>
<dbReference type="OrthoDB" id="7375466at2"/>
<keyword evidence="3" id="KW-1003">Cell membrane</keyword>
<reference evidence="10 11" key="2">
    <citation type="journal article" date="2016" name="Genome Announc.">
        <title>Permanent Draft Genome Sequences for Two Variants of Frankia sp. Strain CpI1, the First Frankia Strain Isolated from Root Nodules of Comptonia peregrina.</title>
        <authorList>
            <person name="Oshone R."/>
            <person name="Hurst S.G.IV."/>
            <person name="Abebe-Akele F."/>
            <person name="Simpson S."/>
            <person name="Morris K."/>
            <person name="Thomas W.K."/>
            <person name="Tisa L.S."/>
        </authorList>
    </citation>
    <scope>NUCLEOTIDE SEQUENCE [LARGE SCALE GENOMIC DNA]</scope>
    <source>
        <strain evidence="11">CpI1-S</strain>
    </source>
</reference>
<dbReference type="InterPro" id="IPR004638">
    <property type="entry name" value="EmrB-like"/>
</dbReference>
<organism evidence="10 11">
    <name type="scientific">Frankia torreyi</name>
    <dbReference type="NCBI Taxonomy" id="1856"/>
    <lineage>
        <taxon>Bacteria</taxon>
        <taxon>Bacillati</taxon>
        <taxon>Actinomycetota</taxon>
        <taxon>Actinomycetes</taxon>
        <taxon>Frankiales</taxon>
        <taxon>Frankiaceae</taxon>
        <taxon>Frankia</taxon>
    </lineage>
</organism>
<feature type="region of interest" description="Disordered" evidence="7">
    <location>
        <begin position="465"/>
        <end position="484"/>
    </location>
</feature>
<dbReference type="PATRIC" id="fig|1502723.3.peg.5201"/>
<evidence type="ECO:0000256" key="5">
    <source>
        <dbReference type="ARBA" id="ARBA00022989"/>
    </source>
</evidence>
<dbReference type="Gene3D" id="1.20.1250.20">
    <property type="entry name" value="MFS general substrate transporter like domains"/>
    <property type="match status" value="1"/>
</dbReference>
<feature type="transmembrane region" description="Helical" evidence="8">
    <location>
        <begin position="7"/>
        <end position="28"/>
    </location>
</feature>
<dbReference type="EMBL" id="JYFN01000053">
    <property type="protein sequence ID" value="KJE20722.1"/>
    <property type="molecule type" value="Genomic_DNA"/>
</dbReference>
<feature type="transmembrane region" description="Helical" evidence="8">
    <location>
        <begin position="302"/>
        <end position="320"/>
    </location>
</feature>
<keyword evidence="4 8" id="KW-0812">Transmembrane</keyword>
<evidence type="ECO:0000256" key="3">
    <source>
        <dbReference type="ARBA" id="ARBA00022475"/>
    </source>
</evidence>
<accession>A0A0D8BBJ0</accession>
<feature type="transmembrane region" description="Helical" evidence="8">
    <location>
        <begin position="107"/>
        <end position="126"/>
    </location>
</feature>
<evidence type="ECO:0000256" key="7">
    <source>
        <dbReference type="SAM" id="MobiDB-lite"/>
    </source>
</evidence>
<evidence type="ECO:0000256" key="4">
    <source>
        <dbReference type="ARBA" id="ARBA00022692"/>
    </source>
</evidence>
<keyword evidence="2" id="KW-0813">Transport</keyword>
<keyword evidence="11" id="KW-1185">Reference proteome</keyword>
<keyword evidence="5 8" id="KW-1133">Transmembrane helix</keyword>
<evidence type="ECO:0000256" key="8">
    <source>
        <dbReference type="SAM" id="Phobius"/>
    </source>
</evidence>
<reference evidence="11" key="1">
    <citation type="submission" date="2015-02" db="EMBL/GenBank/DDBJ databases">
        <title>Draft Genome of Frankia sp. CpI1-S.</title>
        <authorList>
            <person name="Oshone R.T."/>
            <person name="Ngom M."/>
            <person name="Ghodhbane-Gtari F."/>
            <person name="Gtari M."/>
            <person name="Morris K."/>
            <person name="Thomas K."/>
            <person name="Sen A."/>
            <person name="Tisa L.S."/>
        </authorList>
    </citation>
    <scope>NUCLEOTIDE SEQUENCE [LARGE SCALE GENOMIC DNA]</scope>
    <source>
        <strain evidence="11">CpI1-S</strain>
    </source>
</reference>
<dbReference type="Proteomes" id="UP000032545">
    <property type="component" value="Unassembled WGS sequence"/>
</dbReference>
<feature type="transmembrane region" description="Helical" evidence="8">
    <location>
        <begin position="226"/>
        <end position="245"/>
    </location>
</feature>
<evidence type="ECO:0000256" key="2">
    <source>
        <dbReference type="ARBA" id="ARBA00022448"/>
    </source>
</evidence>
<evidence type="ECO:0000256" key="1">
    <source>
        <dbReference type="ARBA" id="ARBA00004651"/>
    </source>
</evidence>
<dbReference type="NCBIfam" id="TIGR00711">
    <property type="entry name" value="efflux_EmrB"/>
    <property type="match status" value="1"/>
</dbReference>
<dbReference type="Pfam" id="PF07690">
    <property type="entry name" value="MFS_1"/>
    <property type="match status" value="1"/>
</dbReference>
<dbReference type="GO" id="GO:0022857">
    <property type="term" value="F:transmembrane transporter activity"/>
    <property type="evidence" value="ECO:0007669"/>
    <property type="project" value="InterPro"/>
</dbReference>
<dbReference type="PROSITE" id="PS50850">
    <property type="entry name" value="MFS"/>
    <property type="match status" value="1"/>
</dbReference>
<feature type="domain" description="Major facilitator superfamily (MFS) profile" evidence="9">
    <location>
        <begin position="10"/>
        <end position="458"/>
    </location>
</feature>
<dbReference type="GO" id="GO:0005886">
    <property type="term" value="C:plasma membrane"/>
    <property type="evidence" value="ECO:0007669"/>
    <property type="project" value="UniProtKB-SubCell"/>
</dbReference>